<sequence>MVQNDIFIRAVTILGGIMKMDTRKRQKPIILESFEGEINDWTSRGDRCQSVSISHVTYPEPVRFGLYALKLSYDFTNTIGTSGAYAYVKEGIIIRDYPSSIGMWVFGDGSGHMIRAQMRDGNQHAFQIEFVKKVNWYGWKFIEASIPHGRTIPFTLEIPIRIIETSNDNKDAGFIYIDDIQAMYGENDQDVTNPEITKIYPAEGEIVHVSECRIRAQVVDEDSGVNPTSIKLYVDGIEVKTEFNERSGEVSSTHQKLLNGSHKTRLVVQDHAGNESEKIWQFEMNGNMPGIKAHSQSIAYIGNLFEIKLEINKLHIFDTLKLHFVFNPDEVEVVHKQLLLHEQIAEHTIIVNEITETGHMYLELKGLHSIQAGQTIAQLGKVIFRLRSNVTGPVKILFQEGLAKLGGSSEKFRWHIPPMEVTSKAHYKMCIDRATIGFDSKITVIDEWERPVEGARIINGANEYGITNKGGVLSTNQLAQTTDSVMIQAQKERKYSFLTRVKVLNQLCSRQPTMLNITFGEDLTCMNITWVTSSLITDTCIEYVQIEAYEESGFTGGAVNRVTGISKEYAFDNGEVQVHRVSLTSLEKETCYVYRVGDGTNDGWSKVGKLCTPKHQSESFNFLLLGDTQAPPNQTNSGYGLFKKIMMRAKSEYSNASFFVHVGDMIDDGNLFRHWEAFFQSINNSDLALSMPIVPTVGNHENIGAGISTFKTVFNVPNNGPNNFHGTVYSFDYGNACFAVLNTETTKEGLKEQANWLKTIMQKTERKWKIIVQHRSPYYSNPDGGSENVQEVFPAIFDELEIDLVISGHDHSYIRTCQLKNGEINSEGTTYLIAGSTGNKFYAAIPQSYMKIYFDEKTQVYTNVTISNGGIQILVKKLDGSIIDRYQLTK</sequence>
<dbReference type="Gene3D" id="2.60.120.430">
    <property type="entry name" value="Galactose-binding lectin"/>
    <property type="match status" value="1"/>
</dbReference>
<dbReference type="STRING" id="1348624.GCA_001591545_02748"/>
<evidence type="ECO:0000313" key="5">
    <source>
        <dbReference type="Proteomes" id="UP000249134"/>
    </source>
</evidence>
<evidence type="ECO:0000313" key="4">
    <source>
        <dbReference type="EMBL" id="SQI52533.1"/>
    </source>
</evidence>
<keyword evidence="1" id="KW-0732">Signal</keyword>
<dbReference type="KEGG" id="blen:NCTC4824_00454"/>
<dbReference type="InterPro" id="IPR013783">
    <property type="entry name" value="Ig-like_fold"/>
</dbReference>
<dbReference type="Gene3D" id="2.60.40.10">
    <property type="entry name" value="Immunoglobulins"/>
    <property type="match status" value="1"/>
</dbReference>
<reference evidence="4 5" key="1">
    <citation type="submission" date="2018-06" db="EMBL/GenBank/DDBJ databases">
        <authorList>
            <consortium name="Pathogen Informatics"/>
            <person name="Doyle S."/>
        </authorList>
    </citation>
    <scope>NUCLEOTIDE SEQUENCE [LARGE SCALE GENOMIC DNA]</scope>
    <source>
        <strain evidence="4 5">NCTC4824</strain>
    </source>
</reference>
<evidence type="ECO:0000259" key="2">
    <source>
        <dbReference type="Pfam" id="PF00149"/>
    </source>
</evidence>
<accession>A0A2X4VNE5</accession>
<dbReference type="Pfam" id="PF00149">
    <property type="entry name" value="Metallophos"/>
    <property type="match status" value="1"/>
</dbReference>
<dbReference type="SUPFAM" id="SSF56300">
    <property type="entry name" value="Metallo-dependent phosphatases"/>
    <property type="match status" value="1"/>
</dbReference>
<dbReference type="SUPFAM" id="SSF49363">
    <property type="entry name" value="Purple acid phosphatase, N-terminal domain"/>
    <property type="match status" value="1"/>
</dbReference>
<proteinExistence type="predicted"/>
<dbReference type="InterPro" id="IPR004843">
    <property type="entry name" value="Calcineurin-like_PHP"/>
</dbReference>
<dbReference type="InterPro" id="IPR029052">
    <property type="entry name" value="Metallo-depent_PP-like"/>
</dbReference>
<evidence type="ECO:0000259" key="3">
    <source>
        <dbReference type="Pfam" id="PF16656"/>
    </source>
</evidence>
<dbReference type="Gene3D" id="2.60.40.380">
    <property type="entry name" value="Purple acid phosphatase-like, N-terminal"/>
    <property type="match status" value="1"/>
</dbReference>
<dbReference type="InterPro" id="IPR015914">
    <property type="entry name" value="PAPs_N"/>
</dbReference>
<dbReference type="InterPro" id="IPR008963">
    <property type="entry name" value="Purple_acid_Pase-like_N"/>
</dbReference>
<protein>
    <submittedName>
        <fullName evidence="4">SLH domain-containing protein</fullName>
    </submittedName>
</protein>
<dbReference type="Gene3D" id="3.60.21.10">
    <property type="match status" value="1"/>
</dbReference>
<dbReference type="Pfam" id="PF16656">
    <property type="entry name" value="Pur_ac_phosph_N"/>
    <property type="match status" value="1"/>
</dbReference>
<feature type="domain" description="Purple acid phosphatase N-terminal" evidence="3">
    <location>
        <begin position="513"/>
        <end position="609"/>
    </location>
</feature>
<dbReference type="AlphaFoldDB" id="A0A2X4VNE5"/>
<keyword evidence="5" id="KW-1185">Reference proteome</keyword>
<dbReference type="PANTHER" id="PTHR45867">
    <property type="entry name" value="PURPLE ACID PHOSPHATASE"/>
    <property type="match status" value="1"/>
</dbReference>
<evidence type="ECO:0000256" key="1">
    <source>
        <dbReference type="ARBA" id="ARBA00022729"/>
    </source>
</evidence>
<dbReference type="EMBL" id="LS483476">
    <property type="protein sequence ID" value="SQI52533.1"/>
    <property type="molecule type" value="Genomic_DNA"/>
</dbReference>
<name>A0A2X4VNE5_LEDLE</name>
<dbReference type="GO" id="GO:0046872">
    <property type="term" value="F:metal ion binding"/>
    <property type="evidence" value="ECO:0007669"/>
    <property type="project" value="InterPro"/>
</dbReference>
<dbReference type="GO" id="GO:0003993">
    <property type="term" value="F:acid phosphatase activity"/>
    <property type="evidence" value="ECO:0007669"/>
    <property type="project" value="InterPro"/>
</dbReference>
<organism evidence="4 5">
    <name type="scientific">Lederbergia lenta</name>
    <name type="common">Bacillus lentus</name>
    <dbReference type="NCBI Taxonomy" id="1467"/>
    <lineage>
        <taxon>Bacteria</taxon>
        <taxon>Bacillati</taxon>
        <taxon>Bacillota</taxon>
        <taxon>Bacilli</taxon>
        <taxon>Bacillales</taxon>
        <taxon>Bacillaceae</taxon>
        <taxon>Lederbergia</taxon>
    </lineage>
</organism>
<feature type="domain" description="Calcineurin-like phosphoesterase" evidence="2">
    <location>
        <begin position="621"/>
        <end position="813"/>
    </location>
</feature>
<dbReference type="PANTHER" id="PTHR45867:SF3">
    <property type="entry name" value="ACID PHOSPHATASE TYPE 7"/>
    <property type="match status" value="1"/>
</dbReference>
<dbReference type="Proteomes" id="UP000249134">
    <property type="component" value="Chromosome 1"/>
</dbReference>
<gene>
    <name evidence="4" type="ORF">NCTC4824_00454</name>
</gene>